<dbReference type="GeneTree" id="ENSGT01120000277527"/>
<evidence type="ECO:0008006" key="2">
    <source>
        <dbReference type="Google" id="ProtNLM"/>
    </source>
</evidence>
<dbReference type="STRING" id="144197.ENSSPAP00000013550"/>
<proteinExistence type="predicted"/>
<sequence length="167" mass="19200">LPTAPPCSPHLNKRAVDAKVESGKEFIMISKLFEINHSTVRKIMYKWHRFQMIDHLMKKFVSKSPKISSQGLQGRLVTLGVTVHVSTVRNRGTPVKSTRSPSRILEQTYSLPINKQKQETCLAQRHLMVKMFWFKVVLVPQGLGSIDSPTNPASYQRLRLNRTWTFQ</sequence>
<dbReference type="InterPro" id="IPR036388">
    <property type="entry name" value="WH-like_DNA-bd_sf"/>
</dbReference>
<organism evidence="1">
    <name type="scientific">Stegastes partitus</name>
    <name type="common">bicolor damselfish</name>
    <dbReference type="NCBI Taxonomy" id="144197"/>
    <lineage>
        <taxon>Eukaryota</taxon>
        <taxon>Metazoa</taxon>
        <taxon>Chordata</taxon>
        <taxon>Craniata</taxon>
        <taxon>Vertebrata</taxon>
        <taxon>Euteleostomi</taxon>
        <taxon>Actinopterygii</taxon>
        <taxon>Neopterygii</taxon>
        <taxon>Teleostei</taxon>
        <taxon>Neoteleostei</taxon>
        <taxon>Acanthomorphata</taxon>
        <taxon>Ovalentaria</taxon>
        <taxon>Pomacentridae</taxon>
        <taxon>Stegastes</taxon>
    </lineage>
</organism>
<reference evidence="1" key="1">
    <citation type="submission" date="2023-09" db="UniProtKB">
        <authorList>
            <consortium name="Ensembl"/>
        </authorList>
    </citation>
    <scope>IDENTIFICATION</scope>
</reference>
<name>A0A3B4ZYX4_9TELE</name>
<dbReference type="Gene3D" id="1.10.10.10">
    <property type="entry name" value="Winged helix-like DNA-binding domain superfamily/Winged helix DNA-binding domain"/>
    <property type="match status" value="1"/>
</dbReference>
<dbReference type="Ensembl" id="ENSSPAT00000013777.1">
    <property type="protein sequence ID" value="ENSSPAP00000013550.1"/>
    <property type="gene ID" value="ENSSPAG00000010265.1"/>
</dbReference>
<dbReference type="AlphaFoldDB" id="A0A3B4ZYX4"/>
<protein>
    <recommendedName>
        <fullName evidence="2">Transposase Tc1-like domain-containing protein</fullName>
    </recommendedName>
</protein>
<accession>A0A3B4ZYX4</accession>
<evidence type="ECO:0000313" key="1">
    <source>
        <dbReference type="Ensembl" id="ENSSPAP00000013550.1"/>
    </source>
</evidence>